<dbReference type="GO" id="GO:0030655">
    <property type="term" value="P:beta-lactam antibiotic catabolic process"/>
    <property type="evidence" value="ECO:0007669"/>
    <property type="project" value="InterPro"/>
</dbReference>
<evidence type="ECO:0000313" key="3">
    <source>
        <dbReference type="EMBL" id="HIQ79109.1"/>
    </source>
</evidence>
<name>A0A9D0ZGX7_9FIRM</name>
<comment type="caution">
    <text evidence="3">The sequence shown here is derived from an EMBL/GenBank/DDBJ whole genome shotgun (WGS) entry which is preliminary data.</text>
</comment>
<proteinExistence type="predicted"/>
<evidence type="ECO:0000256" key="1">
    <source>
        <dbReference type="SAM" id="SignalP"/>
    </source>
</evidence>
<evidence type="ECO:0000259" key="2">
    <source>
        <dbReference type="Pfam" id="PF13354"/>
    </source>
</evidence>
<reference evidence="3" key="2">
    <citation type="journal article" date="2021" name="PeerJ">
        <title>Extensive microbial diversity within the chicken gut microbiome revealed by metagenomics and culture.</title>
        <authorList>
            <person name="Gilroy R."/>
            <person name="Ravi A."/>
            <person name="Getino M."/>
            <person name="Pursley I."/>
            <person name="Horton D.L."/>
            <person name="Alikhan N.F."/>
            <person name="Baker D."/>
            <person name="Gharbi K."/>
            <person name="Hall N."/>
            <person name="Watson M."/>
            <person name="Adriaenssens E.M."/>
            <person name="Foster-Nyarko E."/>
            <person name="Jarju S."/>
            <person name="Secka A."/>
            <person name="Antonio M."/>
            <person name="Oren A."/>
            <person name="Chaudhuri R.R."/>
            <person name="La Ragione R."/>
            <person name="Hildebrand F."/>
            <person name="Pallen M.J."/>
        </authorList>
    </citation>
    <scope>NUCLEOTIDE SEQUENCE</scope>
    <source>
        <strain evidence="3">ChiBcolR7-354</strain>
    </source>
</reference>
<evidence type="ECO:0000313" key="4">
    <source>
        <dbReference type="Proteomes" id="UP000824262"/>
    </source>
</evidence>
<reference evidence="3" key="1">
    <citation type="submission" date="2020-10" db="EMBL/GenBank/DDBJ databases">
        <authorList>
            <person name="Gilroy R."/>
        </authorList>
    </citation>
    <scope>NUCLEOTIDE SEQUENCE</scope>
    <source>
        <strain evidence="3">ChiBcolR7-354</strain>
    </source>
</reference>
<feature type="domain" description="Beta-lactamase class A catalytic" evidence="2">
    <location>
        <begin position="55"/>
        <end position="100"/>
    </location>
</feature>
<dbReference type="InterPro" id="IPR012338">
    <property type="entry name" value="Beta-lactam/transpept-like"/>
</dbReference>
<dbReference type="Pfam" id="PF13354">
    <property type="entry name" value="Beta-lactamase2"/>
    <property type="match status" value="1"/>
</dbReference>
<dbReference type="GO" id="GO:0008800">
    <property type="term" value="F:beta-lactamase activity"/>
    <property type="evidence" value="ECO:0007669"/>
    <property type="project" value="InterPro"/>
</dbReference>
<dbReference type="Proteomes" id="UP000824262">
    <property type="component" value="Unassembled WGS sequence"/>
</dbReference>
<accession>A0A9D0ZGX7</accession>
<dbReference type="Gene3D" id="3.40.710.10">
    <property type="entry name" value="DD-peptidase/beta-lactamase superfamily"/>
    <property type="match status" value="1"/>
</dbReference>
<feature type="signal peptide" evidence="1">
    <location>
        <begin position="1"/>
        <end position="23"/>
    </location>
</feature>
<dbReference type="InterPro" id="IPR045155">
    <property type="entry name" value="Beta-lactam_cat"/>
</dbReference>
<sequence>MTRRVLTILLAAAVLAVAMPVYASGNSAEAQLEADLTEIMESHNLDESNIAFGYRRTTDWRQIWYNEDTLFQAASVYKLALNMYYYEQEAAGLISPDAAFNGVPLSQCHQQSLQYSNNDLSQAMLDSAFPDFSDYKRMAAAYAGIDERALSDEYLYSSQFNVRIMLGILQYLYDNSETTFSEAIGYLKAAQPGEYFKSGVTEYEIAQKYGYDTYNGGPLYIATVGIVYADEPFLLAVFTRGVAGAGNVIGEICRAFCDYNDAEREPLPEPVAPEVLCTSPVTPDVPPEARMDEFAAAAAVLAAGLSLIPGAGNAAALCFRNLSG</sequence>
<dbReference type="AlphaFoldDB" id="A0A9D0ZGX7"/>
<organism evidence="3 4">
    <name type="scientific">Candidatus Scatomorpha intestinavium</name>
    <dbReference type="NCBI Taxonomy" id="2840922"/>
    <lineage>
        <taxon>Bacteria</taxon>
        <taxon>Bacillati</taxon>
        <taxon>Bacillota</taxon>
        <taxon>Clostridia</taxon>
        <taxon>Eubacteriales</taxon>
        <taxon>Candidatus Scatomorpha</taxon>
    </lineage>
</organism>
<gene>
    <name evidence="3" type="ORF">IAB77_07610</name>
</gene>
<dbReference type="SUPFAM" id="SSF56601">
    <property type="entry name" value="beta-lactamase/transpeptidase-like"/>
    <property type="match status" value="1"/>
</dbReference>
<keyword evidence="1" id="KW-0732">Signal</keyword>
<feature type="chain" id="PRO_5038671302" description="Beta-lactamase class A catalytic domain-containing protein" evidence="1">
    <location>
        <begin position="24"/>
        <end position="324"/>
    </location>
</feature>
<dbReference type="EMBL" id="DVGA01000077">
    <property type="protein sequence ID" value="HIQ79109.1"/>
    <property type="molecule type" value="Genomic_DNA"/>
</dbReference>
<protein>
    <recommendedName>
        <fullName evidence="2">Beta-lactamase class A catalytic domain-containing protein</fullName>
    </recommendedName>
</protein>